<dbReference type="SUPFAM" id="SSF47413">
    <property type="entry name" value="lambda repressor-like DNA-binding domains"/>
    <property type="match status" value="1"/>
</dbReference>
<reference evidence="3" key="1">
    <citation type="submission" date="2020-10" db="EMBL/GenBank/DDBJ databases">
        <authorList>
            <person name="Gilroy R."/>
        </authorList>
    </citation>
    <scope>NUCLEOTIDE SEQUENCE</scope>
    <source>
        <strain evidence="3">17073</strain>
    </source>
</reference>
<evidence type="ECO:0000259" key="2">
    <source>
        <dbReference type="PROSITE" id="PS50943"/>
    </source>
</evidence>
<dbReference type="SUPFAM" id="SSF51182">
    <property type="entry name" value="RmlC-like cupins"/>
    <property type="match status" value="1"/>
</dbReference>
<dbReference type="PANTHER" id="PTHR46797">
    <property type="entry name" value="HTH-TYPE TRANSCRIPTIONAL REGULATOR"/>
    <property type="match status" value="1"/>
</dbReference>
<comment type="caution">
    <text evidence="3">The sequence shown here is derived from an EMBL/GenBank/DDBJ whole genome shotgun (WGS) entry which is preliminary data.</text>
</comment>
<keyword evidence="1" id="KW-0238">DNA-binding</keyword>
<dbReference type="InterPro" id="IPR050807">
    <property type="entry name" value="TransReg_Diox_bact_type"/>
</dbReference>
<dbReference type="Pfam" id="PF07883">
    <property type="entry name" value="Cupin_2"/>
    <property type="match status" value="1"/>
</dbReference>
<dbReference type="PROSITE" id="PS50943">
    <property type="entry name" value="HTH_CROC1"/>
    <property type="match status" value="1"/>
</dbReference>
<dbReference type="PANTHER" id="PTHR46797:SF19">
    <property type="entry name" value="BLL2473 PROTEIN"/>
    <property type="match status" value="1"/>
</dbReference>
<dbReference type="GO" id="GO:0005829">
    <property type="term" value="C:cytosol"/>
    <property type="evidence" value="ECO:0007669"/>
    <property type="project" value="TreeGrafter"/>
</dbReference>
<dbReference type="CDD" id="cd02209">
    <property type="entry name" value="cupin_XRE_C"/>
    <property type="match status" value="1"/>
</dbReference>
<gene>
    <name evidence="3" type="ORF">IAD18_06205</name>
</gene>
<feature type="domain" description="HTH cro/C1-type" evidence="2">
    <location>
        <begin position="11"/>
        <end position="65"/>
    </location>
</feature>
<dbReference type="Proteomes" id="UP000824076">
    <property type="component" value="Unassembled WGS sequence"/>
</dbReference>
<accession>A0A9D1ILN8</accession>
<dbReference type="EMBL" id="DVMS01000175">
    <property type="protein sequence ID" value="HIU39240.1"/>
    <property type="molecule type" value="Genomic_DNA"/>
</dbReference>
<name>A0A9D1ILN8_9BACT</name>
<dbReference type="Gene3D" id="2.60.120.10">
    <property type="entry name" value="Jelly Rolls"/>
    <property type="match status" value="1"/>
</dbReference>
<protein>
    <submittedName>
        <fullName evidence="3">Helix-turn-helix transcriptional regulator</fullName>
    </submittedName>
</protein>
<reference evidence="3" key="2">
    <citation type="journal article" date="2021" name="PeerJ">
        <title>Extensive microbial diversity within the chicken gut microbiome revealed by metagenomics and culture.</title>
        <authorList>
            <person name="Gilroy R."/>
            <person name="Ravi A."/>
            <person name="Getino M."/>
            <person name="Pursley I."/>
            <person name="Horton D.L."/>
            <person name="Alikhan N.F."/>
            <person name="Baker D."/>
            <person name="Gharbi K."/>
            <person name="Hall N."/>
            <person name="Watson M."/>
            <person name="Adriaenssens E.M."/>
            <person name="Foster-Nyarko E."/>
            <person name="Jarju S."/>
            <person name="Secka A."/>
            <person name="Antonio M."/>
            <person name="Oren A."/>
            <person name="Chaudhuri R.R."/>
            <person name="La Ragione R."/>
            <person name="Hildebrand F."/>
            <person name="Pallen M.J."/>
        </authorList>
    </citation>
    <scope>NUCLEOTIDE SEQUENCE</scope>
    <source>
        <strain evidence="3">17073</strain>
    </source>
</reference>
<evidence type="ECO:0000313" key="4">
    <source>
        <dbReference type="Proteomes" id="UP000824076"/>
    </source>
</evidence>
<proteinExistence type="predicted"/>
<dbReference type="InterPro" id="IPR011051">
    <property type="entry name" value="RmlC_Cupin_sf"/>
</dbReference>
<dbReference type="GO" id="GO:0003700">
    <property type="term" value="F:DNA-binding transcription factor activity"/>
    <property type="evidence" value="ECO:0007669"/>
    <property type="project" value="TreeGrafter"/>
</dbReference>
<dbReference type="InterPro" id="IPR013096">
    <property type="entry name" value="Cupin_2"/>
</dbReference>
<dbReference type="Gene3D" id="1.10.260.40">
    <property type="entry name" value="lambda repressor-like DNA-binding domains"/>
    <property type="match status" value="1"/>
</dbReference>
<dbReference type="Pfam" id="PF13560">
    <property type="entry name" value="HTH_31"/>
    <property type="match status" value="1"/>
</dbReference>
<evidence type="ECO:0000256" key="1">
    <source>
        <dbReference type="ARBA" id="ARBA00023125"/>
    </source>
</evidence>
<dbReference type="InterPro" id="IPR001387">
    <property type="entry name" value="Cro/C1-type_HTH"/>
</dbReference>
<dbReference type="InterPro" id="IPR014710">
    <property type="entry name" value="RmlC-like_jellyroll"/>
</dbReference>
<sequence>MGNIEEVANRLKGLREALGLSVEELCSACNIDPDTYRKYEAGTLDITVNASVRIAKACGVDITTLLFGEEPKMKNYFVTRKGCGKSVERLNWYQYQSLAAGFDSRIMEPFLVTVAPNNDEEIHFDSHEREELNYIESGTMEMHIDGKTITLHAGDTIVFDSRRPHGLRAIGDEPLKFIAVIVQS</sequence>
<dbReference type="InterPro" id="IPR010982">
    <property type="entry name" value="Lambda_DNA-bd_dom_sf"/>
</dbReference>
<evidence type="ECO:0000313" key="3">
    <source>
        <dbReference type="EMBL" id="HIU39240.1"/>
    </source>
</evidence>
<dbReference type="GO" id="GO:0003677">
    <property type="term" value="F:DNA binding"/>
    <property type="evidence" value="ECO:0007669"/>
    <property type="project" value="UniProtKB-KW"/>
</dbReference>
<dbReference type="SMART" id="SM00530">
    <property type="entry name" value="HTH_XRE"/>
    <property type="match status" value="1"/>
</dbReference>
<dbReference type="AlphaFoldDB" id="A0A9D1ILN8"/>
<organism evidence="3 4">
    <name type="scientific">Candidatus Limisoma intestinavium</name>
    <dbReference type="NCBI Taxonomy" id="2840856"/>
    <lineage>
        <taxon>Bacteria</taxon>
        <taxon>Pseudomonadati</taxon>
        <taxon>Bacteroidota</taxon>
        <taxon>Bacteroidia</taxon>
        <taxon>Bacteroidales</taxon>
        <taxon>Candidatus Limisoma</taxon>
    </lineage>
</organism>
<dbReference type="CDD" id="cd00093">
    <property type="entry name" value="HTH_XRE"/>
    <property type="match status" value="1"/>
</dbReference>